<dbReference type="GO" id="GO:0032153">
    <property type="term" value="C:cell division site"/>
    <property type="evidence" value="ECO:0007669"/>
    <property type="project" value="TreeGrafter"/>
</dbReference>
<dbReference type="SMART" id="SM00864">
    <property type="entry name" value="Tubulin"/>
    <property type="match status" value="1"/>
</dbReference>
<comment type="subcellular location">
    <subcellularLocation>
        <location evidence="6">Cytoplasm</location>
    </subcellularLocation>
</comment>
<organism evidence="8 9">
    <name type="scientific">Natronocalculus amylovorans</name>
    <dbReference type="NCBI Taxonomy" id="2917812"/>
    <lineage>
        <taxon>Archaea</taxon>
        <taxon>Methanobacteriati</taxon>
        <taxon>Methanobacteriota</taxon>
        <taxon>Stenosarchaea group</taxon>
        <taxon>Halobacteria</taxon>
        <taxon>Halobacteriales</taxon>
        <taxon>Haloferacaceae</taxon>
        <taxon>Natronocalculus</taxon>
    </lineage>
</organism>
<dbReference type="Proteomes" id="UP001203207">
    <property type="component" value="Unassembled WGS sequence"/>
</dbReference>
<keyword evidence="8" id="KW-0132">Cell division</keyword>
<sequence length="368" mass="38863">MRIHATGIGGAGCRVVNTLAGEYGGRSFLNGAVAFDTDVNTLEQLSAIDPEQRYRFSDEAGGNGLSGDLSRGQALGEEYVSELSRVIDRGTLSRAEGFLLVIGLGGATGGGVAPELIRNLNRLTEEPVYVLGILPASTEADTEIDPAAYRPQAAANTQETLAELTGLATAIICFDNDNWLSGGQQFSSERDRINNVLVEHIAAVFGAGDVDDTTATAQQVVDASDINRALGSDSSIATIGYATQTVKTQQAKSRFGLGIFKSKTPPEVDTSEAVRAIETVIRKAARGKQTLETTDGHADRTLLIVGGPPEWLNRQAIAQGRTWLTSETGSSALLSGDAPDESRDDVFAIVLRSGITPQNWLAEGPKQS</sequence>
<feature type="binding site" evidence="6">
    <location>
        <position position="176"/>
    </location>
    <ligand>
        <name>GTP</name>
        <dbReference type="ChEBI" id="CHEBI:37565"/>
    </ligand>
</feature>
<keyword evidence="8" id="KW-0131">Cell cycle</keyword>
<dbReference type="InterPro" id="IPR003008">
    <property type="entry name" value="Tubulin_FtsZ_GTPase"/>
</dbReference>
<dbReference type="Pfam" id="PF21011">
    <property type="entry name" value="CetZ_C"/>
    <property type="match status" value="1"/>
</dbReference>
<feature type="domain" description="Tubulin/FtsZ GTPase" evidence="7">
    <location>
        <begin position="2"/>
        <end position="212"/>
    </location>
</feature>
<name>A0AAE3G1A3_9EURY</name>
<evidence type="ECO:0000259" key="7">
    <source>
        <dbReference type="SMART" id="SM00864"/>
    </source>
</evidence>
<dbReference type="Gene3D" id="3.30.1330.20">
    <property type="entry name" value="Tubulin/FtsZ, C-terminal domain"/>
    <property type="match status" value="1"/>
</dbReference>
<dbReference type="Pfam" id="PF00091">
    <property type="entry name" value="Tubulin"/>
    <property type="match status" value="1"/>
</dbReference>
<dbReference type="InterPro" id="IPR048737">
    <property type="entry name" value="CetZ_C"/>
</dbReference>
<comment type="caution">
    <text evidence="6">Lacks conserved residue(s) required for the propagation of feature annotation.</text>
</comment>
<dbReference type="GO" id="GO:0005737">
    <property type="term" value="C:cytoplasm"/>
    <property type="evidence" value="ECO:0007669"/>
    <property type="project" value="UniProtKB-SubCell"/>
</dbReference>
<evidence type="ECO:0000256" key="4">
    <source>
        <dbReference type="ARBA" id="ARBA00022960"/>
    </source>
</evidence>
<evidence type="ECO:0000313" key="8">
    <source>
        <dbReference type="EMBL" id="MCL9818523.1"/>
    </source>
</evidence>
<accession>A0AAE3G1A3</accession>
<feature type="binding site" evidence="6">
    <location>
        <begin position="107"/>
        <end position="109"/>
    </location>
    <ligand>
        <name>GTP</name>
        <dbReference type="ChEBI" id="CHEBI:37565"/>
    </ligand>
</feature>
<dbReference type="RefSeq" id="WP_250586283.1">
    <property type="nucleotide sequence ID" value="NZ_JAKRVX010000013.1"/>
</dbReference>
<evidence type="ECO:0000256" key="6">
    <source>
        <dbReference type="HAMAP-Rule" id="MF_01946"/>
    </source>
</evidence>
<evidence type="ECO:0000256" key="5">
    <source>
        <dbReference type="ARBA" id="ARBA00023134"/>
    </source>
</evidence>
<keyword evidence="4 6" id="KW-0133">Cell shape</keyword>
<dbReference type="PANTHER" id="PTHR30314:SF10">
    <property type="entry name" value="TUBULIN-LIKE PROTEIN CETZ"/>
    <property type="match status" value="1"/>
</dbReference>
<comment type="function">
    <text evidence="6">Involved in cell shape control.</text>
</comment>
<comment type="similarity">
    <text evidence="1 6">Belongs to the CetZ family.</text>
</comment>
<dbReference type="InterPro" id="IPR036525">
    <property type="entry name" value="Tubulin/FtsZ_GTPase_sf"/>
</dbReference>
<dbReference type="GO" id="GO:0008360">
    <property type="term" value="P:regulation of cell shape"/>
    <property type="evidence" value="ECO:0007669"/>
    <property type="project" value="UniProtKB-UniRule"/>
</dbReference>
<keyword evidence="3 6" id="KW-0547">Nucleotide-binding</keyword>
<gene>
    <name evidence="6" type="primary">cetZ</name>
    <name evidence="8" type="ORF">AArcSt2_16420</name>
</gene>
<comment type="caution">
    <text evidence="8">The sequence shown here is derived from an EMBL/GenBank/DDBJ whole genome shotgun (WGS) entry which is preliminary data.</text>
</comment>
<protein>
    <recommendedName>
        <fullName evidence="6">Tubulin-like protein CetZ</fullName>
    </recommendedName>
</protein>
<reference evidence="8" key="1">
    <citation type="journal article" date="2022" name="Syst. Appl. Microbiol.">
        <title>Natronocalculus amylovorans gen. nov., sp. nov., and Natranaeroarchaeum aerophilus sp. nov., dominant culturable amylolytic natronoarchaea from hypersaline soda lakes in southwestern Siberia.</title>
        <authorList>
            <person name="Sorokin D.Y."/>
            <person name="Elcheninov A.G."/>
            <person name="Khizhniak T.V."/>
            <person name="Koenen M."/>
            <person name="Bale N.J."/>
            <person name="Damste J.S.S."/>
            <person name="Kublanov I.V."/>
        </authorList>
    </citation>
    <scope>NUCLEOTIDE SEQUENCE</scope>
    <source>
        <strain evidence="8">AArc-St2</strain>
    </source>
</reference>
<evidence type="ECO:0000256" key="3">
    <source>
        <dbReference type="ARBA" id="ARBA00022741"/>
    </source>
</evidence>
<dbReference type="HAMAP" id="MF_01946">
    <property type="entry name" value="CetZ"/>
    <property type="match status" value="1"/>
</dbReference>
<evidence type="ECO:0000256" key="1">
    <source>
        <dbReference type="ARBA" id="ARBA00006877"/>
    </source>
</evidence>
<reference evidence="8" key="2">
    <citation type="submission" date="2022-02" db="EMBL/GenBank/DDBJ databases">
        <authorList>
            <person name="Elcheninov A.G."/>
            <person name="Sorokin D.Y."/>
            <person name="Kublanov I.V."/>
        </authorList>
    </citation>
    <scope>NUCLEOTIDE SEQUENCE</scope>
    <source>
        <strain evidence="8">AArc-St2</strain>
    </source>
</reference>
<dbReference type="GO" id="GO:0005525">
    <property type="term" value="F:GTP binding"/>
    <property type="evidence" value="ECO:0007669"/>
    <property type="project" value="UniProtKB-UniRule"/>
</dbReference>
<dbReference type="SUPFAM" id="SSF52490">
    <property type="entry name" value="Tubulin nucleotide-binding domain-like"/>
    <property type="match status" value="1"/>
</dbReference>
<dbReference type="EMBL" id="JAKRVX010000013">
    <property type="protein sequence ID" value="MCL9818523.1"/>
    <property type="molecule type" value="Genomic_DNA"/>
</dbReference>
<dbReference type="PANTHER" id="PTHR30314">
    <property type="entry name" value="CELL DIVISION PROTEIN FTSZ-RELATED"/>
    <property type="match status" value="1"/>
</dbReference>
<evidence type="ECO:0000313" key="9">
    <source>
        <dbReference type="Proteomes" id="UP001203207"/>
    </source>
</evidence>
<dbReference type="GO" id="GO:0003924">
    <property type="term" value="F:GTPase activity"/>
    <property type="evidence" value="ECO:0007669"/>
    <property type="project" value="InterPro"/>
</dbReference>
<evidence type="ECO:0000256" key="2">
    <source>
        <dbReference type="ARBA" id="ARBA00022490"/>
    </source>
</evidence>
<proteinExistence type="inferred from homology"/>
<dbReference type="AlphaFoldDB" id="A0AAE3G1A3"/>
<keyword evidence="2 6" id="KW-0963">Cytoplasm</keyword>
<dbReference type="Gene3D" id="3.40.50.1440">
    <property type="entry name" value="Tubulin/FtsZ, GTPase domain"/>
    <property type="match status" value="1"/>
</dbReference>
<keyword evidence="5 6" id="KW-0342">GTP-binding</keyword>
<keyword evidence="9" id="KW-1185">Reference proteome</keyword>
<dbReference type="InterPro" id="IPR045061">
    <property type="entry name" value="FtsZ/CetZ"/>
</dbReference>
<dbReference type="InterPro" id="IPR037103">
    <property type="entry name" value="Tubulin/FtsZ-like_C"/>
</dbReference>
<dbReference type="GO" id="GO:0051301">
    <property type="term" value="P:cell division"/>
    <property type="evidence" value="ECO:0007669"/>
    <property type="project" value="UniProtKB-KW"/>
</dbReference>
<feature type="binding site" evidence="6">
    <location>
        <position position="194"/>
    </location>
    <ligand>
        <name>GTP</name>
        <dbReference type="ChEBI" id="CHEBI:37565"/>
    </ligand>
</feature>
<dbReference type="InterPro" id="IPR032907">
    <property type="entry name" value="CetZ"/>
</dbReference>
<feature type="binding site" evidence="6">
    <location>
        <position position="139"/>
    </location>
    <ligand>
        <name>GTP</name>
        <dbReference type="ChEBI" id="CHEBI:37565"/>
    </ligand>
</feature>